<dbReference type="InterPro" id="IPR041664">
    <property type="entry name" value="AAA_16"/>
</dbReference>
<keyword evidence="3 5" id="KW-0238">DNA-binding</keyword>
<feature type="region of interest" description="Disordered" evidence="6">
    <location>
        <begin position="556"/>
        <end position="584"/>
    </location>
</feature>
<dbReference type="InterPro" id="IPR003593">
    <property type="entry name" value="AAA+_ATPase"/>
</dbReference>
<dbReference type="GO" id="GO:0006355">
    <property type="term" value="P:regulation of DNA-templated transcription"/>
    <property type="evidence" value="ECO:0007669"/>
    <property type="project" value="InterPro"/>
</dbReference>
<dbReference type="Pfam" id="PF13191">
    <property type="entry name" value="AAA_16"/>
    <property type="match status" value="1"/>
</dbReference>
<dbReference type="SMART" id="SM00862">
    <property type="entry name" value="Trans_reg_C"/>
    <property type="match status" value="1"/>
</dbReference>
<dbReference type="SMART" id="SM00382">
    <property type="entry name" value="AAA"/>
    <property type="match status" value="1"/>
</dbReference>
<feature type="domain" description="OmpR/PhoB-type" evidence="7">
    <location>
        <begin position="1"/>
        <end position="99"/>
    </location>
</feature>
<name>A0A7W9IMT4_9ACTN</name>
<dbReference type="Gene3D" id="3.40.50.300">
    <property type="entry name" value="P-loop containing nucleotide triphosphate hydrolases"/>
    <property type="match status" value="1"/>
</dbReference>
<comment type="caution">
    <text evidence="8">The sequence shown here is derived from an EMBL/GenBank/DDBJ whole genome shotgun (WGS) entry which is preliminary data.</text>
</comment>
<reference evidence="8 9" key="1">
    <citation type="submission" date="2020-08" db="EMBL/GenBank/DDBJ databases">
        <title>Sequencing the genomes of 1000 actinobacteria strains.</title>
        <authorList>
            <person name="Klenk H.-P."/>
        </authorList>
    </citation>
    <scope>NUCLEOTIDE SEQUENCE [LARGE SCALE GENOMIC DNA]</scope>
    <source>
        <strain evidence="8 9">DSM 46887</strain>
    </source>
</reference>
<evidence type="ECO:0000256" key="4">
    <source>
        <dbReference type="ARBA" id="ARBA00023163"/>
    </source>
</evidence>
<dbReference type="InterPro" id="IPR005158">
    <property type="entry name" value="BTAD"/>
</dbReference>
<dbReference type="RefSeq" id="WP_184547055.1">
    <property type="nucleotide sequence ID" value="NZ_JACHMP010000001.1"/>
</dbReference>
<keyword evidence="4" id="KW-0804">Transcription</keyword>
<dbReference type="InterPro" id="IPR011990">
    <property type="entry name" value="TPR-like_helical_dom_sf"/>
</dbReference>
<dbReference type="PROSITE" id="PS51755">
    <property type="entry name" value="OMPR_PHOB"/>
    <property type="match status" value="1"/>
</dbReference>
<dbReference type="SUPFAM" id="SSF46894">
    <property type="entry name" value="C-terminal effector domain of the bipartite response regulators"/>
    <property type="match status" value="1"/>
</dbReference>
<protein>
    <submittedName>
        <fullName evidence="8">DNA-binding SARP family transcriptional activator</fullName>
    </submittedName>
</protein>
<organism evidence="8 9">
    <name type="scientific">Streptosporangium becharense</name>
    <dbReference type="NCBI Taxonomy" id="1816182"/>
    <lineage>
        <taxon>Bacteria</taxon>
        <taxon>Bacillati</taxon>
        <taxon>Actinomycetota</taxon>
        <taxon>Actinomycetes</taxon>
        <taxon>Streptosporangiales</taxon>
        <taxon>Streptosporangiaceae</taxon>
        <taxon>Streptosporangium</taxon>
    </lineage>
</organism>
<feature type="DNA-binding region" description="OmpR/PhoB-type" evidence="5">
    <location>
        <begin position="1"/>
        <end position="99"/>
    </location>
</feature>
<dbReference type="GO" id="GO:0000160">
    <property type="term" value="P:phosphorelay signal transduction system"/>
    <property type="evidence" value="ECO:0007669"/>
    <property type="project" value="InterPro"/>
</dbReference>
<dbReference type="InterPro" id="IPR027417">
    <property type="entry name" value="P-loop_NTPase"/>
</dbReference>
<dbReference type="AlphaFoldDB" id="A0A7W9IMT4"/>
<dbReference type="PANTHER" id="PTHR35807:SF1">
    <property type="entry name" value="TRANSCRIPTIONAL REGULATOR REDD"/>
    <property type="match status" value="1"/>
</dbReference>
<dbReference type="EMBL" id="JACHMP010000001">
    <property type="protein sequence ID" value="MBB5823471.1"/>
    <property type="molecule type" value="Genomic_DNA"/>
</dbReference>
<dbReference type="Proteomes" id="UP000540685">
    <property type="component" value="Unassembled WGS sequence"/>
</dbReference>
<evidence type="ECO:0000259" key="7">
    <source>
        <dbReference type="PROSITE" id="PS51755"/>
    </source>
</evidence>
<dbReference type="InterPro" id="IPR036388">
    <property type="entry name" value="WH-like_DNA-bd_sf"/>
</dbReference>
<evidence type="ECO:0000256" key="1">
    <source>
        <dbReference type="ARBA" id="ARBA00005820"/>
    </source>
</evidence>
<dbReference type="Pfam" id="PF03704">
    <property type="entry name" value="BTAD"/>
    <property type="match status" value="1"/>
</dbReference>
<evidence type="ECO:0000256" key="2">
    <source>
        <dbReference type="ARBA" id="ARBA00023015"/>
    </source>
</evidence>
<evidence type="ECO:0000256" key="3">
    <source>
        <dbReference type="ARBA" id="ARBA00023125"/>
    </source>
</evidence>
<keyword evidence="2" id="KW-0805">Transcription regulation</keyword>
<dbReference type="InterPro" id="IPR016032">
    <property type="entry name" value="Sig_transdc_resp-reg_C-effctor"/>
</dbReference>
<sequence>MAVMFRVLGPFEACVDGTPVDVGGPRPQLLLARLIVARGAMVSVDALLDDLYEGDPPPRALSSLHSYVSSLRRVLEPGRAPRTPSGVLLNRSRGYALGPHEVDADGFSRLTREGRYEEALQMWRGAPYEAFTDVQWLRPEIERLAETHLVAREEHLARLLERGDPHVAGELTTLVREHPLREGLWELLARALYRLGRQADALEALRAARVRLADELGLDPGPGLQRLESAILAQDPALETSRASARLAPAVPAVPGTPAAVTVVGRNSQLERLDELARETARGRPGIAVISGEPGIGKTWLAEAFADRRAAEGWRVAWGRCHETSGAPALWPWQQVVRRLSAEVAPGAAHAAPLEMLSTDGAGPVPPVEASEARFRLHRAAADYLDTVAADRPLLVVIDDLQWADSASLGLLTDLAALLRGGVAVVVTVRSGEGPAAMYDTLGMLSRRDALRLPLAGLDRAAVAELSGLGDEGTVDALARRTRGNPLFIREILRLAEDSGIGRALTAVPEGLADVLRRRLLRLPAAHRAVVDAAAVVGGAADALLLTEIVAARTGPAAETGHGETGRGKPGHGEAPGSGGGTAGQVREALDAAAGLRLLSDDLGFSHDLIRETVYADVPSRRRAELHLAALRVLERRPGRDPVVLARHALAAGPEASAEAVRWASATAAQAAGRHAHEDAARWWRRAVETHGHMPGADPARHVELLLELVGAQLNAGDGSGARETRAEAVLAAGGADDVSLTAKALTSLDAPGLWKFYTYGDVEPETVHRIEETLAALPPGDSVLRCRLLACLGMERYDGSADPRCDSATAEALAMARRLVARGEAGPRLLAFALNARYLGVHQPDRLTELEAVGLELTRLGLPGFELLGHLILERTRLEFFDVAGADRSAERARVLIDRLNLPWPRFQHLVWTAARRLADGDLDGADAAYAAAADAGERLNLWYTGSVLDSGMLARGILAGDLSDVEETVGRISPFPAHRQPLRALVAHFSGDAGALRAVREEGWPEPPWDFLGLSSLCTMGLAQHLTGDLEAGARTYRRLLPYEDRFACGAGTFPLGPVGYFLGLLAPDPATAGAHFAAAVKRCERAGLGWWARRIAAEQAARRS</sequence>
<dbReference type="CDD" id="cd15831">
    <property type="entry name" value="BTAD"/>
    <property type="match status" value="1"/>
</dbReference>
<dbReference type="SUPFAM" id="SSF52540">
    <property type="entry name" value="P-loop containing nucleoside triphosphate hydrolases"/>
    <property type="match status" value="1"/>
</dbReference>
<dbReference type="InterPro" id="IPR051677">
    <property type="entry name" value="AfsR-DnrI-RedD_regulator"/>
</dbReference>
<dbReference type="Gene3D" id="1.25.40.10">
    <property type="entry name" value="Tetratricopeptide repeat domain"/>
    <property type="match status" value="1"/>
</dbReference>
<dbReference type="SMART" id="SM01043">
    <property type="entry name" value="BTAD"/>
    <property type="match status" value="1"/>
</dbReference>
<dbReference type="GO" id="GO:0003677">
    <property type="term" value="F:DNA binding"/>
    <property type="evidence" value="ECO:0007669"/>
    <property type="project" value="UniProtKB-UniRule"/>
</dbReference>
<gene>
    <name evidence="8" type="ORF">F4562_006533</name>
</gene>
<dbReference type="SUPFAM" id="SSF48452">
    <property type="entry name" value="TPR-like"/>
    <property type="match status" value="1"/>
</dbReference>
<evidence type="ECO:0000256" key="6">
    <source>
        <dbReference type="SAM" id="MobiDB-lite"/>
    </source>
</evidence>
<dbReference type="InterPro" id="IPR001867">
    <property type="entry name" value="OmpR/PhoB-type_DNA-bd"/>
</dbReference>
<evidence type="ECO:0000313" key="8">
    <source>
        <dbReference type="EMBL" id="MBB5823471.1"/>
    </source>
</evidence>
<comment type="similarity">
    <text evidence="1">Belongs to the AfsR/DnrI/RedD regulatory family.</text>
</comment>
<dbReference type="Gene3D" id="1.10.10.10">
    <property type="entry name" value="Winged helix-like DNA-binding domain superfamily/Winged helix DNA-binding domain"/>
    <property type="match status" value="1"/>
</dbReference>
<feature type="compositionally biased region" description="Gly residues" evidence="6">
    <location>
        <begin position="574"/>
        <end position="583"/>
    </location>
</feature>
<evidence type="ECO:0000313" key="9">
    <source>
        <dbReference type="Proteomes" id="UP000540685"/>
    </source>
</evidence>
<keyword evidence="9" id="KW-1185">Reference proteome</keyword>
<proteinExistence type="inferred from homology"/>
<accession>A0A7W9IMT4</accession>
<dbReference type="PANTHER" id="PTHR35807">
    <property type="entry name" value="TRANSCRIPTIONAL REGULATOR REDD-RELATED"/>
    <property type="match status" value="1"/>
</dbReference>
<evidence type="ECO:0000256" key="5">
    <source>
        <dbReference type="PROSITE-ProRule" id="PRU01091"/>
    </source>
</evidence>